<dbReference type="Proteomes" id="UP000735302">
    <property type="component" value="Unassembled WGS sequence"/>
</dbReference>
<keyword evidence="2" id="KW-1185">Reference proteome</keyword>
<dbReference type="EMBL" id="BLXT01003574">
    <property type="protein sequence ID" value="GFO02136.1"/>
    <property type="molecule type" value="Genomic_DNA"/>
</dbReference>
<evidence type="ECO:0000313" key="2">
    <source>
        <dbReference type="Proteomes" id="UP000735302"/>
    </source>
</evidence>
<sequence>MFTEYNVIRPLRPESRGLTGRSGVTLASKSALGSAGTFLSRVQAPQLALWPDGEPESLRSPCCGLDIYKNQLL</sequence>
<comment type="caution">
    <text evidence="1">The sequence shown here is derived from an EMBL/GenBank/DDBJ whole genome shotgun (WGS) entry which is preliminary data.</text>
</comment>
<name>A0AAV4A1V1_9GAST</name>
<reference evidence="1 2" key="1">
    <citation type="journal article" date="2021" name="Elife">
        <title>Chloroplast acquisition without the gene transfer in kleptoplastic sea slugs, Plakobranchus ocellatus.</title>
        <authorList>
            <person name="Maeda T."/>
            <person name="Takahashi S."/>
            <person name="Yoshida T."/>
            <person name="Shimamura S."/>
            <person name="Takaki Y."/>
            <person name="Nagai Y."/>
            <person name="Toyoda A."/>
            <person name="Suzuki Y."/>
            <person name="Arimoto A."/>
            <person name="Ishii H."/>
            <person name="Satoh N."/>
            <person name="Nishiyama T."/>
            <person name="Hasebe M."/>
            <person name="Maruyama T."/>
            <person name="Minagawa J."/>
            <person name="Obokata J."/>
            <person name="Shigenobu S."/>
        </authorList>
    </citation>
    <scope>NUCLEOTIDE SEQUENCE [LARGE SCALE GENOMIC DNA]</scope>
</reference>
<gene>
    <name evidence="1" type="ORF">PoB_002864100</name>
</gene>
<evidence type="ECO:0000313" key="1">
    <source>
        <dbReference type="EMBL" id="GFO02136.1"/>
    </source>
</evidence>
<protein>
    <submittedName>
        <fullName evidence="1">Uncharacterized protein</fullName>
    </submittedName>
</protein>
<accession>A0AAV4A1V1</accession>
<organism evidence="1 2">
    <name type="scientific">Plakobranchus ocellatus</name>
    <dbReference type="NCBI Taxonomy" id="259542"/>
    <lineage>
        <taxon>Eukaryota</taxon>
        <taxon>Metazoa</taxon>
        <taxon>Spiralia</taxon>
        <taxon>Lophotrochozoa</taxon>
        <taxon>Mollusca</taxon>
        <taxon>Gastropoda</taxon>
        <taxon>Heterobranchia</taxon>
        <taxon>Euthyneura</taxon>
        <taxon>Panpulmonata</taxon>
        <taxon>Sacoglossa</taxon>
        <taxon>Placobranchoidea</taxon>
        <taxon>Plakobranchidae</taxon>
        <taxon>Plakobranchus</taxon>
    </lineage>
</organism>
<dbReference type="AlphaFoldDB" id="A0AAV4A1V1"/>
<proteinExistence type="predicted"/>